<dbReference type="AlphaFoldDB" id="A0AA37WXL7"/>
<evidence type="ECO:0000313" key="11">
    <source>
        <dbReference type="Proteomes" id="UP001157439"/>
    </source>
</evidence>
<name>A0AA37WXL7_9GAMM</name>
<organism evidence="10 11">
    <name type="scientific">Paraferrimonas haliotis</name>
    <dbReference type="NCBI Taxonomy" id="2013866"/>
    <lineage>
        <taxon>Bacteria</taxon>
        <taxon>Pseudomonadati</taxon>
        <taxon>Pseudomonadota</taxon>
        <taxon>Gammaproteobacteria</taxon>
        <taxon>Alteromonadales</taxon>
        <taxon>Ferrimonadaceae</taxon>
        <taxon>Paraferrimonas</taxon>
    </lineage>
</organism>
<reference evidence="10 11" key="1">
    <citation type="journal article" date="2014" name="Int. J. Syst. Evol. Microbiol.">
        <title>Complete genome sequence of Corynebacterium casei LMG S-19264T (=DSM 44701T), isolated from a smear-ripened cheese.</title>
        <authorList>
            <consortium name="US DOE Joint Genome Institute (JGI-PGF)"/>
            <person name="Walter F."/>
            <person name="Albersmeier A."/>
            <person name="Kalinowski J."/>
            <person name="Ruckert C."/>
        </authorList>
    </citation>
    <scope>NUCLEOTIDE SEQUENCE [LARGE SCALE GENOMIC DNA]</scope>
    <source>
        <strain evidence="10 11">NBRC 112785</strain>
    </source>
</reference>
<dbReference type="Pfam" id="PF12704">
    <property type="entry name" value="MacB_PCD"/>
    <property type="match status" value="1"/>
</dbReference>
<feature type="domain" description="ABC3 transporter permease C-terminal" evidence="8">
    <location>
        <begin position="287"/>
        <end position="399"/>
    </location>
</feature>
<feature type="transmembrane region" description="Helical" evidence="7">
    <location>
        <begin position="283"/>
        <end position="307"/>
    </location>
</feature>
<dbReference type="InterPro" id="IPR050250">
    <property type="entry name" value="Macrolide_Exporter_MacB"/>
</dbReference>
<evidence type="ECO:0000259" key="9">
    <source>
        <dbReference type="Pfam" id="PF12704"/>
    </source>
</evidence>
<dbReference type="PANTHER" id="PTHR30572">
    <property type="entry name" value="MEMBRANE COMPONENT OF TRANSPORTER-RELATED"/>
    <property type="match status" value="1"/>
</dbReference>
<feature type="domain" description="MacB-like periplasmic core" evidence="9">
    <location>
        <begin position="18"/>
        <end position="245"/>
    </location>
</feature>
<proteinExistence type="inferred from homology"/>
<keyword evidence="2" id="KW-1003">Cell membrane</keyword>
<dbReference type="EMBL" id="BSPO01000003">
    <property type="protein sequence ID" value="GLS83554.1"/>
    <property type="molecule type" value="Genomic_DNA"/>
</dbReference>
<sequence length="406" mass="43675">MTLTQTALQSLRRNLMRSILTTLGIIIGISAVIIMFALGEGAQRQVDQQIQNLGSNLLMVRTGTINSAGAQGAAGQRTRLDMGDVYAIKASIPEVTAIAATSNGQAQIIWGNQNWNTRIEGANADILIANNWRLLDGRGFTESEVRSSAKVAVIGQTVAKELFGDPSFALNATIRVNKVPLTIIGLLDSKGQDMRGNDQDDTLIMPITTANRRVIGADNVNHVRRLTLSVDKANNMDVVSDEVERLLMQRHRISADNSSAFIVMNLSAMLNTRAEANQVFNSLLAGVAAVSLLVGGIGVMNIMLVSVTERTREIGLRMAVGARPKDILYQFLIESALLCLLGALVGLALSVIAIFIIENQFGWPMAISPLIMSVSVIGTALIGIGFGFYPAFKAANLDPIEALRYE</sequence>
<feature type="transmembrane region" description="Helical" evidence="7">
    <location>
        <begin position="328"/>
        <end position="357"/>
    </location>
</feature>
<keyword evidence="11" id="KW-1185">Reference proteome</keyword>
<evidence type="ECO:0000256" key="3">
    <source>
        <dbReference type="ARBA" id="ARBA00022692"/>
    </source>
</evidence>
<evidence type="ECO:0000256" key="1">
    <source>
        <dbReference type="ARBA" id="ARBA00004651"/>
    </source>
</evidence>
<dbReference type="InterPro" id="IPR025857">
    <property type="entry name" value="MacB_PCD"/>
</dbReference>
<dbReference type="PANTHER" id="PTHR30572:SF4">
    <property type="entry name" value="ABC TRANSPORTER PERMEASE YTRF"/>
    <property type="match status" value="1"/>
</dbReference>
<evidence type="ECO:0000256" key="5">
    <source>
        <dbReference type="ARBA" id="ARBA00023136"/>
    </source>
</evidence>
<dbReference type="InterPro" id="IPR003838">
    <property type="entry name" value="ABC3_permease_C"/>
</dbReference>
<comment type="similarity">
    <text evidence="6">Belongs to the ABC-4 integral membrane protein family.</text>
</comment>
<comment type="caution">
    <text evidence="10">The sequence shown here is derived from an EMBL/GenBank/DDBJ whole genome shotgun (WGS) entry which is preliminary data.</text>
</comment>
<dbReference type="GO" id="GO:0022857">
    <property type="term" value="F:transmembrane transporter activity"/>
    <property type="evidence" value="ECO:0007669"/>
    <property type="project" value="TreeGrafter"/>
</dbReference>
<dbReference type="Pfam" id="PF02687">
    <property type="entry name" value="FtsX"/>
    <property type="match status" value="1"/>
</dbReference>
<protein>
    <submittedName>
        <fullName evidence="10">ABC transporter permease</fullName>
    </submittedName>
</protein>
<comment type="subcellular location">
    <subcellularLocation>
        <location evidence="1">Cell membrane</location>
        <topology evidence="1">Multi-pass membrane protein</topology>
    </subcellularLocation>
</comment>
<accession>A0AA37WXL7</accession>
<evidence type="ECO:0000256" key="7">
    <source>
        <dbReference type="SAM" id="Phobius"/>
    </source>
</evidence>
<evidence type="ECO:0000313" key="10">
    <source>
        <dbReference type="EMBL" id="GLS83554.1"/>
    </source>
</evidence>
<evidence type="ECO:0000256" key="6">
    <source>
        <dbReference type="ARBA" id="ARBA00038076"/>
    </source>
</evidence>
<evidence type="ECO:0000256" key="4">
    <source>
        <dbReference type="ARBA" id="ARBA00022989"/>
    </source>
</evidence>
<dbReference type="GO" id="GO:0005886">
    <property type="term" value="C:plasma membrane"/>
    <property type="evidence" value="ECO:0007669"/>
    <property type="project" value="UniProtKB-SubCell"/>
</dbReference>
<keyword evidence="4 7" id="KW-1133">Transmembrane helix</keyword>
<feature type="transmembrane region" description="Helical" evidence="7">
    <location>
        <begin position="363"/>
        <end position="389"/>
    </location>
</feature>
<gene>
    <name evidence="10" type="ORF">GCM10007894_15310</name>
</gene>
<evidence type="ECO:0000256" key="2">
    <source>
        <dbReference type="ARBA" id="ARBA00022475"/>
    </source>
</evidence>
<feature type="transmembrane region" description="Helical" evidence="7">
    <location>
        <begin position="20"/>
        <end position="39"/>
    </location>
</feature>
<evidence type="ECO:0000259" key="8">
    <source>
        <dbReference type="Pfam" id="PF02687"/>
    </source>
</evidence>
<dbReference type="RefSeq" id="WP_095500458.1">
    <property type="nucleotide sequence ID" value="NZ_NRRB01000006.1"/>
</dbReference>
<keyword evidence="5 7" id="KW-0472">Membrane</keyword>
<keyword evidence="3 7" id="KW-0812">Transmembrane</keyword>
<dbReference type="Proteomes" id="UP001157439">
    <property type="component" value="Unassembled WGS sequence"/>
</dbReference>